<feature type="transmembrane region" description="Helical" evidence="1">
    <location>
        <begin position="9"/>
        <end position="28"/>
    </location>
</feature>
<keyword evidence="1" id="KW-0812">Transmembrane</keyword>
<dbReference type="Proteomes" id="UP001161390">
    <property type="component" value="Unassembled WGS sequence"/>
</dbReference>
<reference evidence="2" key="2">
    <citation type="submission" date="2023-01" db="EMBL/GenBank/DDBJ databases">
        <title>Draft genome sequence of Algimonas porphyrae strain NBRC 108216.</title>
        <authorList>
            <person name="Sun Q."/>
            <person name="Mori K."/>
        </authorList>
    </citation>
    <scope>NUCLEOTIDE SEQUENCE</scope>
    <source>
        <strain evidence="2">NBRC 108216</strain>
    </source>
</reference>
<dbReference type="EMBL" id="BSNJ01000005">
    <property type="protein sequence ID" value="GLQ21352.1"/>
    <property type="molecule type" value="Genomic_DNA"/>
</dbReference>
<accession>A0ABQ5V4Z4</accession>
<organism evidence="2 3">
    <name type="scientific">Algimonas porphyrae</name>
    <dbReference type="NCBI Taxonomy" id="1128113"/>
    <lineage>
        <taxon>Bacteria</taxon>
        <taxon>Pseudomonadati</taxon>
        <taxon>Pseudomonadota</taxon>
        <taxon>Alphaproteobacteria</taxon>
        <taxon>Maricaulales</taxon>
        <taxon>Robiginitomaculaceae</taxon>
        <taxon>Algimonas</taxon>
    </lineage>
</organism>
<name>A0ABQ5V4Z4_9PROT</name>
<dbReference type="RefSeq" id="WP_377886662.1">
    <property type="nucleotide sequence ID" value="NZ_JBHMDV010000011.1"/>
</dbReference>
<evidence type="ECO:0000313" key="2">
    <source>
        <dbReference type="EMBL" id="GLQ21352.1"/>
    </source>
</evidence>
<protein>
    <submittedName>
        <fullName evidence="2">Uncharacterized protein</fullName>
    </submittedName>
</protein>
<gene>
    <name evidence="2" type="ORF">GCM10007854_23070</name>
</gene>
<reference evidence="2" key="1">
    <citation type="journal article" date="2014" name="Int. J. Syst. Evol. Microbiol.">
        <title>Complete genome of a new Firmicutes species belonging to the dominant human colonic microbiota ('Ruminococcus bicirculans') reveals two chromosomes and a selective capacity to utilize plant glucans.</title>
        <authorList>
            <consortium name="NISC Comparative Sequencing Program"/>
            <person name="Wegmann U."/>
            <person name="Louis P."/>
            <person name="Goesmann A."/>
            <person name="Henrissat B."/>
            <person name="Duncan S.H."/>
            <person name="Flint H.J."/>
        </authorList>
    </citation>
    <scope>NUCLEOTIDE SEQUENCE</scope>
    <source>
        <strain evidence="2">NBRC 108216</strain>
    </source>
</reference>
<keyword evidence="1" id="KW-0472">Membrane</keyword>
<feature type="transmembrane region" description="Helical" evidence="1">
    <location>
        <begin position="34"/>
        <end position="53"/>
    </location>
</feature>
<sequence length="59" mass="6776">MKWKIFRHAIISGSAATLTLLLMRVAFYEYGIDLNFIIIMLIVFVIVALIVYLKESAKN</sequence>
<keyword evidence="1" id="KW-1133">Transmembrane helix</keyword>
<evidence type="ECO:0000256" key="1">
    <source>
        <dbReference type="SAM" id="Phobius"/>
    </source>
</evidence>
<evidence type="ECO:0000313" key="3">
    <source>
        <dbReference type="Proteomes" id="UP001161390"/>
    </source>
</evidence>
<proteinExistence type="predicted"/>
<comment type="caution">
    <text evidence="2">The sequence shown here is derived from an EMBL/GenBank/DDBJ whole genome shotgun (WGS) entry which is preliminary data.</text>
</comment>
<keyword evidence="3" id="KW-1185">Reference proteome</keyword>